<gene>
    <name evidence="2" type="ORF">COT42_03065</name>
</gene>
<evidence type="ECO:0000313" key="3">
    <source>
        <dbReference type="Proteomes" id="UP000231343"/>
    </source>
</evidence>
<dbReference type="EMBL" id="PEYM01000055">
    <property type="protein sequence ID" value="PIS30443.1"/>
    <property type="molecule type" value="Genomic_DNA"/>
</dbReference>
<organism evidence="2 3">
    <name type="scientific">Candidatus Saganbacteria bacterium CG08_land_8_20_14_0_20_45_16</name>
    <dbReference type="NCBI Taxonomy" id="2014293"/>
    <lineage>
        <taxon>Bacteria</taxon>
        <taxon>Bacillati</taxon>
        <taxon>Saganbacteria</taxon>
    </lineage>
</organism>
<feature type="compositionally biased region" description="Gly residues" evidence="1">
    <location>
        <begin position="118"/>
        <end position="130"/>
    </location>
</feature>
<accession>A0A2H0XZE3</accession>
<dbReference type="Proteomes" id="UP000231343">
    <property type="component" value="Unassembled WGS sequence"/>
</dbReference>
<evidence type="ECO:0000313" key="2">
    <source>
        <dbReference type="EMBL" id="PIS30443.1"/>
    </source>
</evidence>
<sequence>MGLEQVNQQQLGVLSNLAATDNLQQVVKAELERQTDTDNATKVQETNVKKAINGKTPKLGIELIAGLATKIAQTIMIPQKILTNLEQEYDSLLNPREQNTQDLVEIKYAVGRINKDGQNGGSQAGSGFEQGDGSDQAEGEQGQDTGPADIREYVGAYSQMLVSGGSDQKKKLELIESKLVEQKGVSAQTLRNVKVQAANNVRGEILRQIKQSFIKQVISQGKSIEGLLANKETQGLIDFAFFNDRLGGYDFGGLDGHLQGAVDQVKSETHKEMREFLDEALTQEVTKKALGNSTKKTEQEIEGLLKLGTKVGFDVQQFVEKIPHLKDQLGLDQIVNFEFVAPGGDQGGDQRERHRYQYTPTEEKELLTDKLRALYLRQAVYGDPRTILESQFKMVKFKNGLIKLGVTNFDEVETEGRALAKVKLVEMLREAFEERATYAKLTGPAWQMTEKKIKIVLKNLAKLGIEVTTTQLDELRDQANTKMFSVAEHELNMINMAIDARGEIAFLTSKRKLAEEILVRLADETHLQRPGYELKLSIQEAC</sequence>
<comment type="caution">
    <text evidence="2">The sequence shown here is derived from an EMBL/GenBank/DDBJ whole genome shotgun (WGS) entry which is preliminary data.</text>
</comment>
<protein>
    <submittedName>
        <fullName evidence="2">Uncharacterized protein</fullName>
    </submittedName>
</protein>
<name>A0A2H0XZE3_UNCSA</name>
<dbReference type="AlphaFoldDB" id="A0A2H0XZE3"/>
<reference evidence="2 3" key="1">
    <citation type="submission" date="2017-09" db="EMBL/GenBank/DDBJ databases">
        <title>Depth-based differentiation of microbial function through sediment-hosted aquifers and enrichment of novel symbionts in the deep terrestrial subsurface.</title>
        <authorList>
            <person name="Probst A.J."/>
            <person name="Ladd B."/>
            <person name="Jarett J.K."/>
            <person name="Geller-Mcgrath D.E."/>
            <person name="Sieber C.M."/>
            <person name="Emerson J.B."/>
            <person name="Anantharaman K."/>
            <person name="Thomas B.C."/>
            <person name="Malmstrom R."/>
            <person name="Stieglmeier M."/>
            <person name="Klingl A."/>
            <person name="Woyke T."/>
            <person name="Ryan C.M."/>
            <person name="Banfield J.F."/>
        </authorList>
    </citation>
    <scope>NUCLEOTIDE SEQUENCE [LARGE SCALE GENOMIC DNA]</scope>
    <source>
        <strain evidence="2">CG08_land_8_20_14_0_20_45_16</strain>
    </source>
</reference>
<proteinExistence type="predicted"/>
<evidence type="ECO:0000256" key="1">
    <source>
        <dbReference type="SAM" id="MobiDB-lite"/>
    </source>
</evidence>
<feature type="region of interest" description="Disordered" evidence="1">
    <location>
        <begin position="115"/>
        <end position="148"/>
    </location>
</feature>